<evidence type="ECO:0000256" key="2">
    <source>
        <dbReference type="SAM" id="Phobius"/>
    </source>
</evidence>
<proteinExistence type="predicted"/>
<dbReference type="Proteomes" id="UP000237983">
    <property type="component" value="Unassembled WGS sequence"/>
</dbReference>
<dbReference type="AlphaFoldDB" id="A0A2T0VA26"/>
<feature type="compositionally biased region" description="Low complexity" evidence="1">
    <location>
        <begin position="92"/>
        <end position="111"/>
    </location>
</feature>
<dbReference type="EMBL" id="PVTL01000008">
    <property type="protein sequence ID" value="PRY67049.1"/>
    <property type="molecule type" value="Genomic_DNA"/>
</dbReference>
<dbReference type="InterPro" id="IPR011055">
    <property type="entry name" value="Dup_hybrid_motif"/>
</dbReference>
<sequence>MTDIEQAPLTRRELRERERAAEAKRTPRSSPTPHTVLGSQSVPVAATVAPDAILPEGVLPVVDLPTVSAPTIPSASASASPSASATALSGSAAATSSAETSAPSRRSAASVRVRKVRAAKSATAPSATRVGAPSRLRAFGALLFAGAMVVAVTIPAAAFIVDAPTAVVADDLPSTGEGQVVVADSANLTEVVEYDSWDVASPAELKQASAIRGDSSYTVSNEGAIRWPFPIAVPISDGYGTRVSPCSGCSTQHKGTDFTPGSGAPITAIADGVVSLKTTSSWGFGYHVYIDHIIDGQKVTSVYAHMQLGSSDLEVGDVVTAGDFIGLVGQTGAATGPHLHLEIRVDGVQVDPFLWLTVNAS</sequence>
<dbReference type="InterPro" id="IPR050570">
    <property type="entry name" value="Cell_wall_metabolism_enzyme"/>
</dbReference>
<gene>
    <name evidence="4" type="ORF">B0I08_108134</name>
</gene>
<dbReference type="CDD" id="cd12797">
    <property type="entry name" value="M23_peptidase"/>
    <property type="match status" value="1"/>
</dbReference>
<comment type="caution">
    <text evidence="4">The sequence shown here is derived from an EMBL/GenBank/DDBJ whole genome shotgun (WGS) entry which is preliminary data.</text>
</comment>
<feature type="compositionally biased region" description="Basic and acidic residues" evidence="1">
    <location>
        <begin position="10"/>
        <end position="25"/>
    </location>
</feature>
<keyword evidence="2" id="KW-0472">Membrane</keyword>
<evidence type="ECO:0000256" key="1">
    <source>
        <dbReference type="SAM" id="MobiDB-lite"/>
    </source>
</evidence>
<keyword evidence="2" id="KW-0812">Transmembrane</keyword>
<dbReference type="PANTHER" id="PTHR21666">
    <property type="entry name" value="PEPTIDASE-RELATED"/>
    <property type="match status" value="1"/>
</dbReference>
<name>A0A2T0VA26_9MICO</name>
<feature type="domain" description="M23ase beta-sheet core" evidence="3">
    <location>
        <begin position="252"/>
        <end position="352"/>
    </location>
</feature>
<dbReference type="RefSeq" id="WP_106214197.1">
    <property type="nucleotide sequence ID" value="NZ_PVTL01000008.1"/>
</dbReference>
<feature type="compositionally biased region" description="Polar residues" evidence="1">
    <location>
        <begin position="29"/>
        <end position="41"/>
    </location>
</feature>
<evidence type="ECO:0000313" key="5">
    <source>
        <dbReference type="Proteomes" id="UP000237983"/>
    </source>
</evidence>
<evidence type="ECO:0000259" key="3">
    <source>
        <dbReference type="Pfam" id="PF01551"/>
    </source>
</evidence>
<dbReference type="Gene3D" id="2.70.70.10">
    <property type="entry name" value="Glucose Permease (Domain IIA)"/>
    <property type="match status" value="1"/>
</dbReference>
<dbReference type="InterPro" id="IPR016047">
    <property type="entry name" value="M23ase_b-sheet_dom"/>
</dbReference>
<dbReference type="SUPFAM" id="SSF51261">
    <property type="entry name" value="Duplicated hybrid motif"/>
    <property type="match status" value="1"/>
</dbReference>
<feature type="region of interest" description="Disordered" evidence="1">
    <location>
        <begin position="92"/>
        <end position="112"/>
    </location>
</feature>
<reference evidence="4 5" key="1">
    <citation type="submission" date="2018-03" db="EMBL/GenBank/DDBJ databases">
        <title>Genomic Encyclopedia of Type Strains, Phase III (KMG-III): the genomes of soil and plant-associated and newly described type strains.</title>
        <authorList>
            <person name="Whitman W."/>
        </authorList>
    </citation>
    <scope>NUCLEOTIDE SEQUENCE [LARGE SCALE GENOMIC DNA]</scope>
    <source>
        <strain evidence="4 5">CGMCC 1.12484</strain>
    </source>
</reference>
<protein>
    <submittedName>
        <fullName evidence="4">Murein DD-endopeptidase MepM/ murein hydrolase activator NlpD</fullName>
    </submittedName>
</protein>
<dbReference type="PANTHER" id="PTHR21666:SF270">
    <property type="entry name" value="MUREIN HYDROLASE ACTIVATOR ENVC"/>
    <property type="match status" value="1"/>
</dbReference>
<dbReference type="Pfam" id="PF01551">
    <property type="entry name" value="Peptidase_M23"/>
    <property type="match status" value="1"/>
</dbReference>
<evidence type="ECO:0000313" key="4">
    <source>
        <dbReference type="EMBL" id="PRY67049.1"/>
    </source>
</evidence>
<organism evidence="4 5">
    <name type="scientific">Glaciihabitans tibetensis</name>
    <dbReference type="NCBI Taxonomy" id="1266600"/>
    <lineage>
        <taxon>Bacteria</taxon>
        <taxon>Bacillati</taxon>
        <taxon>Actinomycetota</taxon>
        <taxon>Actinomycetes</taxon>
        <taxon>Micrococcales</taxon>
        <taxon>Microbacteriaceae</taxon>
        <taxon>Glaciihabitans</taxon>
    </lineage>
</organism>
<feature type="transmembrane region" description="Helical" evidence="2">
    <location>
        <begin position="139"/>
        <end position="161"/>
    </location>
</feature>
<keyword evidence="4" id="KW-0378">Hydrolase</keyword>
<dbReference type="GO" id="GO:0004222">
    <property type="term" value="F:metalloendopeptidase activity"/>
    <property type="evidence" value="ECO:0007669"/>
    <property type="project" value="TreeGrafter"/>
</dbReference>
<accession>A0A2T0VA26</accession>
<keyword evidence="2" id="KW-1133">Transmembrane helix</keyword>
<keyword evidence="5" id="KW-1185">Reference proteome</keyword>
<dbReference type="OrthoDB" id="1099523at2"/>
<feature type="region of interest" description="Disordered" evidence="1">
    <location>
        <begin position="1"/>
        <end position="41"/>
    </location>
</feature>